<accession>A0A6I0FFG5</accession>
<dbReference type="Proteomes" id="UP000432715">
    <property type="component" value="Unassembled WGS sequence"/>
</dbReference>
<dbReference type="GO" id="GO:0016787">
    <property type="term" value="F:hydrolase activity"/>
    <property type="evidence" value="ECO:0007669"/>
    <property type="project" value="UniProtKB-KW"/>
</dbReference>
<dbReference type="EMBL" id="WBZC01000003">
    <property type="protein sequence ID" value="KAB3539032.1"/>
    <property type="molecule type" value="Genomic_DNA"/>
</dbReference>
<dbReference type="OrthoDB" id="245523at2"/>
<dbReference type="InterPro" id="IPR053170">
    <property type="entry name" value="Transcription_regulator"/>
</dbReference>
<keyword evidence="1" id="KW-1133">Transmembrane helix</keyword>
<evidence type="ECO:0000313" key="2">
    <source>
        <dbReference type="EMBL" id="KAB3539032.1"/>
    </source>
</evidence>
<sequence length="165" mass="18491">MQDTFMSKGGMGMDPLSHALIGLSLHGLSQGPSLSNPATIGVIIGAIVPDLDIIARLKGDYVYLKHHRVETHSIPGIIGLSLITTYLLSFLYTSFAFKEVFIWTMIGALSHMFFDLLNSYGVAILYPFNRRMYSLNLIMIYDPVIFCWEATFYSTVEVPFKKISL</sequence>
<gene>
    <name evidence="2" type="ORF">F8154_00935</name>
</gene>
<reference evidence="2 3" key="1">
    <citation type="submission" date="2019-10" db="EMBL/GenBank/DDBJ databases">
        <title>Alkaliphilus serpentinus sp. nov. and Alkaliphilus pronyensis sp. nov., two novel anaerobic alkaliphilic species isolated from the serpentinized-hosted hydrothermal field of the Prony Bay (New Caledonia).</title>
        <authorList>
            <person name="Postec A."/>
        </authorList>
    </citation>
    <scope>NUCLEOTIDE SEQUENCE [LARGE SCALE GENOMIC DNA]</scope>
    <source>
        <strain evidence="2 3">LacV</strain>
    </source>
</reference>
<feature type="transmembrane region" description="Helical" evidence="1">
    <location>
        <begin position="76"/>
        <end position="95"/>
    </location>
</feature>
<dbReference type="Pfam" id="PF04307">
    <property type="entry name" value="YdjM"/>
    <property type="match status" value="1"/>
</dbReference>
<name>A0A6I0FFG5_9FIRM</name>
<keyword evidence="2" id="KW-0378">Hydrolase</keyword>
<dbReference type="PANTHER" id="PTHR40031:SF1">
    <property type="entry name" value="MEMBRANE-BOUND METAL-DEPENDENT HYDROLASE"/>
    <property type="match status" value="1"/>
</dbReference>
<dbReference type="AlphaFoldDB" id="A0A6I0FFG5"/>
<dbReference type="InterPro" id="IPR007404">
    <property type="entry name" value="YdjM-like"/>
</dbReference>
<evidence type="ECO:0000256" key="1">
    <source>
        <dbReference type="SAM" id="Phobius"/>
    </source>
</evidence>
<feature type="transmembrane region" description="Helical" evidence="1">
    <location>
        <begin position="101"/>
        <end position="126"/>
    </location>
</feature>
<protein>
    <submittedName>
        <fullName evidence="2">Metal-dependent hydrolase</fullName>
    </submittedName>
</protein>
<proteinExistence type="predicted"/>
<organism evidence="2 3">
    <name type="scientific">Alkaliphilus pronyensis</name>
    <dbReference type="NCBI Taxonomy" id="1482732"/>
    <lineage>
        <taxon>Bacteria</taxon>
        <taxon>Bacillati</taxon>
        <taxon>Bacillota</taxon>
        <taxon>Clostridia</taxon>
        <taxon>Peptostreptococcales</taxon>
        <taxon>Natronincolaceae</taxon>
        <taxon>Alkaliphilus</taxon>
    </lineage>
</organism>
<keyword evidence="3" id="KW-1185">Reference proteome</keyword>
<keyword evidence="1" id="KW-0472">Membrane</keyword>
<dbReference type="PANTHER" id="PTHR40031">
    <property type="entry name" value="HYPOTHETICAL MEMBRANE SPANNING PROTEIN"/>
    <property type="match status" value="1"/>
</dbReference>
<comment type="caution">
    <text evidence="2">The sequence shown here is derived from an EMBL/GenBank/DDBJ whole genome shotgun (WGS) entry which is preliminary data.</text>
</comment>
<evidence type="ECO:0000313" key="3">
    <source>
        <dbReference type="Proteomes" id="UP000432715"/>
    </source>
</evidence>
<keyword evidence="1" id="KW-0812">Transmembrane</keyword>